<dbReference type="Gene3D" id="3.40.50.300">
    <property type="entry name" value="P-loop containing nucleotide triphosphate hydrolases"/>
    <property type="match status" value="1"/>
</dbReference>
<evidence type="ECO:0000313" key="8">
    <source>
        <dbReference type="Proteomes" id="UP000193467"/>
    </source>
</evidence>
<dbReference type="GO" id="GO:0003924">
    <property type="term" value="F:GTPase activity"/>
    <property type="evidence" value="ECO:0007669"/>
    <property type="project" value="TreeGrafter"/>
</dbReference>
<dbReference type="InParanoid" id="A0A1Y2FZZ4"/>
<feature type="compositionally biased region" description="Basic residues" evidence="6">
    <location>
        <begin position="297"/>
        <end position="308"/>
    </location>
</feature>
<comment type="caution">
    <text evidence="7">The sequence shown here is derived from an EMBL/GenBank/DDBJ whole genome shotgun (WGS) entry which is preliminary data.</text>
</comment>
<protein>
    <recommendedName>
        <fullName evidence="5">GPN-loop GTPase 2</fullName>
    </recommendedName>
</protein>
<dbReference type="InterPro" id="IPR030231">
    <property type="entry name" value="Gpn2"/>
</dbReference>
<feature type="compositionally biased region" description="Low complexity" evidence="6">
    <location>
        <begin position="271"/>
        <end position="293"/>
    </location>
</feature>
<dbReference type="Pfam" id="PF03029">
    <property type="entry name" value="ATP_bind_1"/>
    <property type="match status" value="1"/>
</dbReference>
<dbReference type="CDD" id="cd17871">
    <property type="entry name" value="GPN2"/>
    <property type="match status" value="1"/>
</dbReference>
<proteinExistence type="inferred from homology"/>
<gene>
    <name evidence="7" type="ORF">BCR35DRAFT_275518</name>
</gene>
<dbReference type="SUPFAM" id="SSF52540">
    <property type="entry name" value="P-loop containing nucleoside triphosphate hydrolases"/>
    <property type="match status" value="1"/>
</dbReference>
<evidence type="ECO:0000256" key="6">
    <source>
        <dbReference type="SAM" id="MobiDB-lite"/>
    </source>
</evidence>
<comment type="function">
    <text evidence="5">Small GTPase required for proper localization of RNA polymerase II and III (RNAPII and RNAPIII). May act at an RNAP assembly step prior to nuclear import.</text>
</comment>
<dbReference type="PANTHER" id="PTHR21231">
    <property type="entry name" value="XPA-BINDING PROTEIN 1-RELATED"/>
    <property type="match status" value="1"/>
</dbReference>
<keyword evidence="8" id="KW-1185">Reference proteome</keyword>
<evidence type="ECO:0000256" key="1">
    <source>
        <dbReference type="ARBA" id="ARBA00005290"/>
    </source>
</evidence>
<dbReference type="InterPro" id="IPR027417">
    <property type="entry name" value="P-loop_NTPase"/>
</dbReference>
<keyword evidence="4 5" id="KW-0342">GTP-binding</keyword>
<organism evidence="7 8">
    <name type="scientific">Leucosporidium creatinivorum</name>
    <dbReference type="NCBI Taxonomy" id="106004"/>
    <lineage>
        <taxon>Eukaryota</taxon>
        <taxon>Fungi</taxon>
        <taxon>Dikarya</taxon>
        <taxon>Basidiomycota</taxon>
        <taxon>Pucciniomycotina</taxon>
        <taxon>Microbotryomycetes</taxon>
        <taxon>Leucosporidiales</taxon>
        <taxon>Leucosporidium</taxon>
    </lineage>
</organism>
<dbReference type="AlphaFoldDB" id="A0A1Y2FZZ4"/>
<dbReference type="GO" id="GO:0005737">
    <property type="term" value="C:cytoplasm"/>
    <property type="evidence" value="ECO:0007669"/>
    <property type="project" value="TreeGrafter"/>
</dbReference>
<keyword evidence="2 5" id="KW-0547">Nucleotide-binding</keyword>
<dbReference type="FunCoup" id="A0A1Y2FZZ4">
    <property type="interactions" value="669"/>
</dbReference>
<dbReference type="EMBL" id="MCGR01000005">
    <property type="protein sequence ID" value="ORY89737.1"/>
    <property type="molecule type" value="Genomic_DNA"/>
</dbReference>
<keyword evidence="3 5" id="KW-0378">Hydrolase</keyword>
<dbReference type="OrthoDB" id="5839at2759"/>
<dbReference type="FunFam" id="3.40.50.300:FF:000338">
    <property type="entry name" value="GPN-loop GTPase 2"/>
    <property type="match status" value="1"/>
</dbReference>
<evidence type="ECO:0000313" key="7">
    <source>
        <dbReference type="EMBL" id="ORY89737.1"/>
    </source>
</evidence>
<name>A0A1Y2FZZ4_9BASI</name>
<dbReference type="PANTHER" id="PTHR21231:SF3">
    <property type="entry name" value="GPN-LOOP GTPASE 2"/>
    <property type="match status" value="1"/>
</dbReference>
<evidence type="ECO:0000256" key="4">
    <source>
        <dbReference type="ARBA" id="ARBA00023134"/>
    </source>
</evidence>
<dbReference type="Proteomes" id="UP000193467">
    <property type="component" value="Unassembled WGS sequence"/>
</dbReference>
<accession>A0A1Y2FZZ4</accession>
<dbReference type="STRING" id="106004.A0A1Y2FZZ4"/>
<comment type="similarity">
    <text evidence="1 5">Belongs to the GPN-loop GTPase family.</text>
</comment>
<sequence length="398" mass="44112">MPFGQLVIGPPGSGKSTYCYGLHQFLTALERPVIIVNLDPAAPAPPYPSSISITSLISLQDAMEAHKLGPNGAMLYCLEYLEANMDWLEDELERALEAGGWVGAKREEAFVVFDTPGQVELSTDHGSLKRIVERLAKKGGWRLAAVHLMDAHHITDAGKYVALLLLSLRTMLQMELPHVNVLSKIDLLSNAGELPLNLDFYTEVKDLDYLVPLLEKDRRTRKFSQLNKVICEIIEDFGLVSFETLCVEDKDSMLRLVQVIDQAVGYVAPTPLTSTHSHSPPHSPSSSRSSSPEPHSHSHSHPHSHASHHAAQPPSTLSVHPSLAQLYSSQTVQEKWVDNTAEYAEWERQRWKEEGDWAIGKANEESRKDAGGTKDWRELKEEMGGEAMEGVEENGAMG</sequence>
<evidence type="ECO:0000256" key="3">
    <source>
        <dbReference type="ARBA" id="ARBA00022801"/>
    </source>
</evidence>
<dbReference type="InterPro" id="IPR004130">
    <property type="entry name" value="Gpn"/>
</dbReference>
<comment type="subunit">
    <text evidence="5">Binds to RNA polymerase II (RNAPII).</text>
</comment>
<evidence type="ECO:0000256" key="5">
    <source>
        <dbReference type="RuleBase" id="RU365059"/>
    </source>
</evidence>
<feature type="region of interest" description="Disordered" evidence="6">
    <location>
        <begin position="271"/>
        <end position="318"/>
    </location>
</feature>
<dbReference type="GO" id="GO:0005525">
    <property type="term" value="F:GTP binding"/>
    <property type="evidence" value="ECO:0007669"/>
    <property type="project" value="UniProtKB-KW"/>
</dbReference>
<reference evidence="7 8" key="1">
    <citation type="submission" date="2016-07" db="EMBL/GenBank/DDBJ databases">
        <title>Pervasive Adenine N6-methylation of Active Genes in Fungi.</title>
        <authorList>
            <consortium name="DOE Joint Genome Institute"/>
            <person name="Mondo S.J."/>
            <person name="Dannebaum R.O."/>
            <person name="Kuo R.C."/>
            <person name="Labutti K."/>
            <person name="Haridas S."/>
            <person name="Kuo A."/>
            <person name="Salamov A."/>
            <person name="Ahrendt S.R."/>
            <person name="Lipzen A."/>
            <person name="Sullivan W."/>
            <person name="Andreopoulos W.B."/>
            <person name="Clum A."/>
            <person name="Lindquist E."/>
            <person name="Daum C."/>
            <person name="Ramamoorthy G.K."/>
            <person name="Gryganskyi A."/>
            <person name="Culley D."/>
            <person name="Magnuson J.K."/>
            <person name="James T.Y."/>
            <person name="O'Malley M.A."/>
            <person name="Stajich J.E."/>
            <person name="Spatafora J.W."/>
            <person name="Visel A."/>
            <person name="Grigoriev I.V."/>
        </authorList>
    </citation>
    <scope>NUCLEOTIDE SEQUENCE [LARGE SCALE GENOMIC DNA]</scope>
    <source>
        <strain evidence="7 8">62-1032</strain>
    </source>
</reference>
<evidence type="ECO:0000256" key="2">
    <source>
        <dbReference type="ARBA" id="ARBA00022741"/>
    </source>
</evidence>